<feature type="transmembrane region" description="Helical" evidence="1">
    <location>
        <begin position="41"/>
        <end position="58"/>
    </location>
</feature>
<name>A0A915HQN8_ROMCU</name>
<sequence length="114" mass="12897">MKRTIATLQDKGTKNKRDIFGARLTTLLIQTNTKVGDFSKYWLIIFQITLVAVVMRWLHLILVPALEYQVHCVALTPCANDGELELIIGSITVSIRTATTTRTAFMFENIVELE</sequence>
<evidence type="ECO:0000313" key="2">
    <source>
        <dbReference type="Proteomes" id="UP000887565"/>
    </source>
</evidence>
<dbReference type="WBParaSite" id="nRc.2.0.1.t03682-RA">
    <property type="protein sequence ID" value="nRc.2.0.1.t03682-RA"/>
    <property type="gene ID" value="nRc.2.0.1.g03682"/>
</dbReference>
<reference evidence="3" key="1">
    <citation type="submission" date="2022-11" db="UniProtKB">
        <authorList>
            <consortium name="WormBaseParasite"/>
        </authorList>
    </citation>
    <scope>IDENTIFICATION</scope>
</reference>
<keyword evidence="1" id="KW-0812">Transmembrane</keyword>
<keyword evidence="1" id="KW-0472">Membrane</keyword>
<keyword evidence="2" id="KW-1185">Reference proteome</keyword>
<evidence type="ECO:0000256" key="1">
    <source>
        <dbReference type="SAM" id="Phobius"/>
    </source>
</evidence>
<dbReference type="Proteomes" id="UP000887565">
    <property type="component" value="Unplaced"/>
</dbReference>
<accession>A0A915HQN8</accession>
<protein>
    <submittedName>
        <fullName evidence="3">Uncharacterized protein</fullName>
    </submittedName>
</protein>
<keyword evidence="1" id="KW-1133">Transmembrane helix</keyword>
<proteinExistence type="predicted"/>
<organism evidence="2 3">
    <name type="scientific">Romanomermis culicivorax</name>
    <name type="common">Nematode worm</name>
    <dbReference type="NCBI Taxonomy" id="13658"/>
    <lineage>
        <taxon>Eukaryota</taxon>
        <taxon>Metazoa</taxon>
        <taxon>Ecdysozoa</taxon>
        <taxon>Nematoda</taxon>
        <taxon>Enoplea</taxon>
        <taxon>Dorylaimia</taxon>
        <taxon>Mermithida</taxon>
        <taxon>Mermithoidea</taxon>
        <taxon>Mermithidae</taxon>
        <taxon>Romanomermis</taxon>
    </lineage>
</organism>
<evidence type="ECO:0000313" key="3">
    <source>
        <dbReference type="WBParaSite" id="nRc.2.0.1.t03682-RA"/>
    </source>
</evidence>
<dbReference type="AlphaFoldDB" id="A0A915HQN8"/>